<dbReference type="GO" id="GO:0016491">
    <property type="term" value="F:oxidoreductase activity"/>
    <property type="evidence" value="ECO:0007669"/>
    <property type="project" value="UniProtKB-KW"/>
</dbReference>
<dbReference type="PANTHER" id="PTHR42685:SF22">
    <property type="entry name" value="CONDITIONED MEDIUM FACTOR RECEPTOR 1"/>
    <property type="match status" value="1"/>
</dbReference>
<keyword evidence="2" id="KW-0560">Oxidoreductase</keyword>
<dbReference type="InterPro" id="IPR050407">
    <property type="entry name" value="Geranylgeranyl_reductase"/>
</dbReference>
<dbReference type="SUPFAM" id="SSF51905">
    <property type="entry name" value="FAD/NAD(P)-binding domain"/>
    <property type="match status" value="1"/>
</dbReference>
<dbReference type="Proteomes" id="UP001596028">
    <property type="component" value="Unassembled WGS sequence"/>
</dbReference>
<accession>A0ABV9FD13</accession>
<feature type="domain" description="FAD-binding" evidence="1">
    <location>
        <begin position="3"/>
        <end position="224"/>
    </location>
</feature>
<evidence type="ECO:0000313" key="2">
    <source>
        <dbReference type="EMBL" id="MFC4599807.1"/>
    </source>
</evidence>
<reference evidence="3" key="1">
    <citation type="journal article" date="2019" name="Int. J. Syst. Evol. Microbiol.">
        <title>The Global Catalogue of Microorganisms (GCM) 10K type strain sequencing project: providing services to taxonomists for standard genome sequencing and annotation.</title>
        <authorList>
            <consortium name="The Broad Institute Genomics Platform"/>
            <consortium name="The Broad Institute Genome Sequencing Center for Infectious Disease"/>
            <person name="Wu L."/>
            <person name="Ma J."/>
        </authorList>
    </citation>
    <scope>NUCLEOTIDE SEQUENCE [LARGE SCALE GENOMIC DNA]</scope>
    <source>
        <strain evidence="3">CCUG 49571</strain>
    </source>
</reference>
<organism evidence="2 3">
    <name type="scientific">Cohnella hongkongensis</name>
    <dbReference type="NCBI Taxonomy" id="178337"/>
    <lineage>
        <taxon>Bacteria</taxon>
        <taxon>Bacillati</taxon>
        <taxon>Bacillota</taxon>
        <taxon>Bacilli</taxon>
        <taxon>Bacillales</taxon>
        <taxon>Paenibacillaceae</taxon>
        <taxon>Cohnella</taxon>
    </lineage>
</organism>
<proteinExistence type="predicted"/>
<protein>
    <submittedName>
        <fullName evidence="2">NAD(P)/FAD-dependent oxidoreductase</fullName>
        <ecNumber evidence="2">1.-.-.-</ecNumber>
    </submittedName>
</protein>
<name>A0ABV9FD13_9BACL</name>
<keyword evidence="3" id="KW-1185">Reference proteome</keyword>
<dbReference type="InterPro" id="IPR036188">
    <property type="entry name" value="FAD/NAD-bd_sf"/>
</dbReference>
<sequence>MKYDAIVVGARVAGSCLAYGLAKAGYRVLLLDRTVFPSDTLSTHNMFSNSLAMLREMGVLEELLKTDTPLYDRGHIDIDGAVIDGRFPETNGIQGCLCVRRKYLDRILFEKAKSQPGVTAIEGFKVTSLLRSDGAVAGVQGKRRDGLGRTERFEARIVVGADGRRSRVREWAGSERKISLPTDFASYVGYVTGFRQEGDTHVEFYKNGDKLAIVFPTSDRQFVVGGMFPLNDLPRLERFRSNPQAGFRELIEEGFGHTTLAERFRSVKFVEPIRGLHGYDNDWYVGMGEGWALLGDALTFKDPAVGQGMHDAIFGARLLTDILSRYPADQWRTHAASMGEAYQSAMEEKLMSRFWIGCQFTKNVPVPKETLDAYRLVGTDPRATETFLGMYNYASEPEDLQAEIGRLIASAPGGATAQA</sequence>
<evidence type="ECO:0000313" key="3">
    <source>
        <dbReference type="Proteomes" id="UP001596028"/>
    </source>
</evidence>
<dbReference type="PANTHER" id="PTHR42685">
    <property type="entry name" value="GERANYLGERANYL DIPHOSPHATE REDUCTASE"/>
    <property type="match status" value="1"/>
</dbReference>
<evidence type="ECO:0000259" key="1">
    <source>
        <dbReference type="Pfam" id="PF01494"/>
    </source>
</evidence>
<comment type="caution">
    <text evidence="2">The sequence shown here is derived from an EMBL/GenBank/DDBJ whole genome shotgun (WGS) entry which is preliminary data.</text>
</comment>
<dbReference type="RefSeq" id="WP_378098320.1">
    <property type="nucleotide sequence ID" value="NZ_JBHSEP010000012.1"/>
</dbReference>
<dbReference type="EMBL" id="JBHSEP010000012">
    <property type="protein sequence ID" value="MFC4599807.1"/>
    <property type="molecule type" value="Genomic_DNA"/>
</dbReference>
<gene>
    <name evidence="2" type="ORF">ACFO3S_16255</name>
</gene>
<dbReference type="Gene3D" id="3.50.50.60">
    <property type="entry name" value="FAD/NAD(P)-binding domain"/>
    <property type="match status" value="1"/>
</dbReference>
<dbReference type="InterPro" id="IPR002938">
    <property type="entry name" value="FAD-bd"/>
</dbReference>
<dbReference type="Pfam" id="PF01494">
    <property type="entry name" value="FAD_binding_3"/>
    <property type="match status" value="1"/>
</dbReference>
<dbReference type="EC" id="1.-.-.-" evidence="2"/>
<dbReference type="PRINTS" id="PR00420">
    <property type="entry name" value="RNGMNOXGNASE"/>
</dbReference>